<organism evidence="2 3">
    <name type="scientific">Cervus elaphus hippelaphus</name>
    <name type="common">European red deer</name>
    <dbReference type="NCBI Taxonomy" id="46360"/>
    <lineage>
        <taxon>Eukaryota</taxon>
        <taxon>Metazoa</taxon>
        <taxon>Chordata</taxon>
        <taxon>Craniata</taxon>
        <taxon>Vertebrata</taxon>
        <taxon>Euteleostomi</taxon>
        <taxon>Mammalia</taxon>
        <taxon>Eutheria</taxon>
        <taxon>Laurasiatheria</taxon>
        <taxon>Artiodactyla</taxon>
        <taxon>Ruminantia</taxon>
        <taxon>Pecora</taxon>
        <taxon>Cervidae</taxon>
        <taxon>Cervinae</taxon>
        <taxon>Cervus</taxon>
    </lineage>
</organism>
<evidence type="ECO:0000313" key="3">
    <source>
        <dbReference type="Proteomes" id="UP000242450"/>
    </source>
</evidence>
<reference evidence="2 3" key="1">
    <citation type="journal article" date="2018" name="Mol. Genet. Genomics">
        <title>The red deer Cervus elaphus genome CerEla1.0: sequencing, annotating, genes, and chromosomes.</title>
        <authorList>
            <person name="Bana N.A."/>
            <person name="Nyiri A."/>
            <person name="Nagy J."/>
            <person name="Frank K."/>
            <person name="Nagy T."/>
            <person name="Steger V."/>
            <person name="Schiller M."/>
            <person name="Lakatos P."/>
            <person name="Sugar L."/>
            <person name="Horn P."/>
            <person name="Barta E."/>
            <person name="Orosz L."/>
        </authorList>
    </citation>
    <scope>NUCLEOTIDE SEQUENCE [LARGE SCALE GENOMIC DNA]</scope>
    <source>
        <strain evidence="2">Hungarian</strain>
    </source>
</reference>
<name>A0A212CBH1_CEREH</name>
<comment type="caution">
    <text evidence="2">The sequence shown here is derived from an EMBL/GenBank/DDBJ whole genome shotgun (WGS) entry which is preliminary data.</text>
</comment>
<gene>
    <name evidence="2" type="ORF">Celaphus_00007567</name>
</gene>
<protein>
    <submittedName>
        <fullName evidence="2">Uncharacterized protein</fullName>
    </submittedName>
</protein>
<sequence>MPGDSQSLWELVEEHVPLLERPEERRILGETTVDLSLELRAELRCLPSLPSAVAEVSQLSFQVVMLASLLQEARSVQASGSRPTSFLCSLLAPQPLLRDLVRQELLQLLQGLHRKAICEGRLELQTWVPGVKQHERVRLTSFASSCHRDLRVIKDQLNTLHEEECRALERETPILQPSTEPALPAALPGDESSGAPQPSEASLEPTLVDWVLCLRQNLSSRAQGIEGSHATGATGTPEAFLCLPQPQVTALGVLQPGHRTPALPPRGCWSLSQASPVLPAHSPSAALPQTSRPGPHLPLGTEDSVPPREKASFYPDTQCSAPGPTLKGCSGRRLQLRLERVLSAPALFQPQGPAPF</sequence>
<feature type="region of interest" description="Disordered" evidence="1">
    <location>
        <begin position="169"/>
        <end position="201"/>
    </location>
</feature>
<accession>A0A212CBH1</accession>
<dbReference type="EMBL" id="MKHE01000023">
    <property type="protein sequence ID" value="OWK03339.1"/>
    <property type="molecule type" value="Genomic_DNA"/>
</dbReference>
<evidence type="ECO:0000313" key="2">
    <source>
        <dbReference type="EMBL" id="OWK03339.1"/>
    </source>
</evidence>
<keyword evidence="3" id="KW-1185">Reference proteome</keyword>
<dbReference type="OrthoDB" id="6022633at2759"/>
<dbReference type="InterPro" id="IPR031367">
    <property type="entry name" value="CCDC24"/>
</dbReference>
<dbReference type="PANTHER" id="PTHR28601">
    <property type="entry name" value="COILED-COIL DOMAIN-CONTAINING PROTEIN 24"/>
    <property type="match status" value="1"/>
</dbReference>
<feature type="region of interest" description="Disordered" evidence="1">
    <location>
        <begin position="280"/>
        <end position="319"/>
    </location>
</feature>
<dbReference type="AlphaFoldDB" id="A0A212CBH1"/>
<dbReference type="Proteomes" id="UP000242450">
    <property type="component" value="Chromosome 23"/>
</dbReference>
<dbReference type="PANTHER" id="PTHR28601:SF1">
    <property type="entry name" value="COILED-COIL DOMAIN-CONTAINING PROTEIN 24"/>
    <property type="match status" value="1"/>
</dbReference>
<proteinExistence type="predicted"/>
<dbReference type="Pfam" id="PF15669">
    <property type="entry name" value="CCDC24"/>
    <property type="match status" value="1"/>
</dbReference>
<evidence type="ECO:0000256" key="1">
    <source>
        <dbReference type="SAM" id="MobiDB-lite"/>
    </source>
</evidence>